<dbReference type="EMBL" id="SLUN01000006">
    <property type="protein sequence ID" value="TCL72447.1"/>
    <property type="molecule type" value="Genomic_DNA"/>
</dbReference>
<dbReference type="InterPro" id="IPR019293">
    <property type="entry name" value="ThiN"/>
</dbReference>
<dbReference type="InterPro" id="IPR036921">
    <property type="entry name" value="PurM-like_N_sf"/>
</dbReference>
<dbReference type="Pfam" id="PF00586">
    <property type="entry name" value="AIRS"/>
    <property type="match status" value="1"/>
</dbReference>
<dbReference type="PANTHER" id="PTHR30303:SF4">
    <property type="entry name" value="HYDROGENASE EXPRESSION_FORMATION PROTEIN HYPE"/>
    <property type="match status" value="1"/>
</dbReference>
<dbReference type="RefSeq" id="WP_132013658.1">
    <property type="nucleotide sequence ID" value="NZ_SLUN01000006.1"/>
</dbReference>
<dbReference type="AlphaFoldDB" id="A0A4V2QFL8"/>
<evidence type="ECO:0000259" key="3">
    <source>
        <dbReference type="Pfam" id="PF02769"/>
    </source>
</evidence>
<dbReference type="Pfam" id="PF02769">
    <property type="entry name" value="AIRS_C"/>
    <property type="match status" value="1"/>
</dbReference>
<accession>A0A4V2QFL8</accession>
<dbReference type="OrthoDB" id="9801934at2"/>
<dbReference type="Gene3D" id="3.40.225.10">
    <property type="entry name" value="Class II aldolase/adducin N-terminal domain"/>
    <property type="match status" value="1"/>
</dbReference>
<dbReference type="SUPFAM" id="SSF56042">
    <property type="entry name" value="PurM C-terminal domain-like"/>
    <property type="match status" value="1"/>
</dbReference>
<sequence length="525" mass="56678">MIGKVNDDFFQRNIIASVGHENSRVVIGPAMGVDAAILRVGDGYMAIAEDPIFPSLNMSPEDFAFLTVHIGASDVAVMGIRPRYMTYSLLLPPGTAEAYVGSLIANISRYAAELGIAIVGGHTGFYGAVTVPTIGGITVWGHGDAYVSPKGAREGDDIVMTKGAGVEAAALLAYELKDQLLRSLPAEIVKRAAARLREVSVVRDAAIAARNPGVHAMHDATEGGLKRGLWEIAQAAKQGIAVRRDDILIPEDIRAVCGYFGLDPWEVISEGTLVLTCAPEYTPELLAAYGEAGIPARIIGKVTGPEKGCVYAAGGQSFPLVPPAIDQFWDVFFNAAAVIQERSQRPEQQRAQKLCRELQETVNRLCQRELAPLLPEIGANIAYAAADSETLDQVAGIPGRIIRVKGKAVASTAPEMGASTYMGNTLLIVRKYFPEARCVINLRNNEAIRRACRKGDYRIAEMPVPEGYRQSDEDFARDLEAVLRSCGELPDVIAIPDRLNLEKLILLLGSTLEELEGKIMRITQE</sequence>
<dbReference type="Proteomes" id="UP000295008">
    <property type="component" value="Unassembled WGS sequence"/>
</dbReference>
<protein>
    <submittedName>
        <fullName evidence="5">Hydrogenase maturation factor</fullName>
    </submittedName>
</protein>
<dbReference type="InterPro" id="IPR036409">
    <property type="entry name" value="Aldolase_II/adducin_N_sf"/>
</dbReference>
<evidence type="ECO:0000259" key="2">
    <source>
        <dbReference type="Pfam" id="PF00586"/>
    </source>
</evidence>
<evidence type="ECO:0000256" key="1">
    <source>
        <dbReference type="ARBA" id="ARBA00006243"/>
    </source>
</evidence>
<dbReference type="GO" id="GO:0051604">
    <property type="term" value="P:protein maturation"/>
    <property type="evidence" value="ECO:0007669"/>
    <property type="project" value="TreeGrafter"/>
</dbReference>
<feature type="domain" description="PurM-like N-terminal" evidence="2">
    <location>
        <begin position="33"/>
        <end position="136"/>
    </location>
</feature>
<dbReference type="SUPFAM" id="SSF53639">
    <property type="entry name" value="AraD/HMP-PK domain-like"/>
    <property type="match status" value="1"/>
</dbReference>
<reference evidence="5 6" key="1">
    <citation type="submission" date="2019-03" db="EMBL/GenBank/DDBJ databases">
        <title>Genomic Encyclopedia of Type Strains, Phase IV (KMG-IV): sequencing the most valuable type-strain genomes for metagenomic binning, comparative biology and taxonomic classification.</title>
        <authorList>
            <person name="Goeker M."/>
        </authorList>
    </citation>
    <scope>NUCLEOTIDE SEQUENCE [LARGE SCALE GENOMIC DNA]</scope>
    <source>
        <strain evidence="5 6">LX-B</strain>
    </source>
</reference>
<dbReference type="InterPro" id="IPR010918">
    <property type="entry name" value="PurM-like_C_dom"/>
</dbReference>
<gene>
    <name evidence="5" type="ORF">EDC14_1006162</name>
</gene>
<dbReference type="Pfam" id="PF10120">
    <property type="entry name" value="ThiN"/>
    <property type="match status" value="1"/>
</dbReference>
<dbReference type="InterPro" id="IPR036676">
    <property type="entry name" value="PurM-like_C_sf"/>
</dbReference>
<dbReference type="PANTHER" id="PTHR30303">
    <property type="entry name" value="HYDROGENASE ISOENZYMES FORMATION PROTEIN HYPE"/>
    <property type="match status" value="1"/>
</dbReference>
<comment type="caution">
    <text evidence="5">The sequence shown here is derived from an EMBL/GenBank/DDBJ whole genome shotgun (WGS) entry which is preliminary data.</text>
</comment>
<proteinExistence type="inferred from homology"/>
<dbReference type="InterPro" id="IPR011854">
    <property type="entry name" value="HypE"/>
</dbReference>
<evidence type="ECO:0000259" key="4">
    <source>
        <dbReference type="Pfam" id="PF10120"/>
    </source>
</evidence>
<dbReference type="InterPro" id="IPR016188">
    <property type="entry name" value="PurM-like_N"/>
</dbReference>
<evidence type="ECO:0000313" key="6">
    <source>
        <dbReference type="Proteomes" id="UP000295008"/>
    </source>
</evidence>
<feature type="domain" description="Thiamine-phosphate synthase ThiN" evidence="4">
    <location>
        <begin position="357"/>
        <end position="519"/>
    </location>
</feature>
<dbReference type="Gene3D" id="3.30.1330.10">
    <property type="entry name" value="PurM-like, N-terminal domain"/>
    <property type="match status" value="1"/>
</dbReference>
<evidence type="ECO:0000313" key="5">
    <source>
        <dbReference type="EMBL" id="TCL72447.1"/>
    </source>
</evidence>
<feature type="domain" description="PurM-like C-terminal" evidence="3">
    <location>
        <begin position="153"/>
        <end position="307"/>
    </location>
</feature>
<organism evidence="5 6">
    <name type="scientific">Hydrogenispora ethanolica</name>
    <dbReference type="NCBI Taxonomy" id="1082276"/>
    <lineage>
        <taxon>Bacteria</taxon>
        <taxon>Bacillati</taxon>
        <taxon>Bacillota</taxon>
        <taxon>Hydrogenispora</taxon>
    </lineage>
</organism>
<dbReference type="Gene3D" id="3.90.650.10">
    <property type="entry name" value="PurM-like C-terminal domain"/>
    <property type="match status" value="1"/>
</dbReference>
<dbReference type="CDD" id="cd06061">
    <property type="entry name" value="PurM-like1"/>
    <property type="match status" value="1"/>
</dbReference>
<name>A0A4V2QFL8_HYDET</name>
<dbReference type="SUPFAM" id="SSF55326">
    <property type="entry name" value="PurM N-terminal domain-like"/>
    <property type="match status" value="1"/>
</dbReference>
<comment type="similarity">
    <text evidence="1">Belongs to the HypE family.</text>
</comment>
<keyword evidence="6" id="KW-1185">Reference proteome</keyword>